<keyword evidence="2" id="KW-1185">Reference proteome</keyword>
<evidence type="ECO:0000313" key="2">
    <source>
        <dbReference type="Proteomes" id="UP000054477"/>
    </source>
</evidence>
<organism evidence="1 2">
    <name type="scientific">Laccaria amethystina LaAM-08-1</name>
    <dbReference type="NCBI Taxonomy" id="1095629"/>
    <lineage>
        <taxon>Eukaryota</taxon>
        <taxon>Fungi</taxon>
        <taxon>Dikarya</taxon>
        <taxon>Basidiomycota</taxon>
        <taxon>Agaricomycotina</taxon>
        <taxon>Agaricomycetes</taxon>
        <taxon>Agaricomycetidae</taxon>
        <taxon>Agaricales</taxon>
        <taxon>Agaricineae</taxon>
        <taxon>Hydnangiaceae</taxon>
        <taxon>Laccaria</taxon>
    </lineage>
</organism>
<dbReference type="HOGENOM" id="CLU_2015623_0_0_1"/>
<sequence length="123" mass="13350">MTKLRLTIGTLAGLKRNTQGWDNDRSRSSVRFGRLLFVLTSCCHFAFTRGAPGQGLCALRVTQDCGPDHLGRLKFTPGWASFAVCLGLLPSQNIRELGCCSARNGHPEAEAVSLFDGYVTAYA</sequence>
<reference evidence="2" key="2">
    <citation type="submission" date="2015-01" db="EMBL/GenBank/DDBJ databases">
        <title>Evolutionary Origins and Diversification of the Mycorrhizal Mutualists.</title>
        <authorList>
            <consortium name="DOE Joint Genome Institute"/>
            <consortium name="Mycorrhizal Genomics Consortium"/>
            <person name="Kohler A."/>
            <person name="Kuo A."/>
            <person name="Nagy L.G."/>
            <person name="Floudas D."/>
            <person name="Copeland A."/>
            <person name="Barry K.W."/>
            <person name="Cichocki N."/>
            <person name="Veneault-Fourrey C."/>
            <person name="LaButti K."/>
            <person name="Lindquist E.A."/>
            <person name="Lipzen A."/>
            <person name="Lundell T."/>
            <person name="Morin E."/>
            <person name="Murat C."/>
            <person name="Riley R."/>
            <person name="Ohm R."/>
            <person name="Sun H."/>
            <person name="Tunlid A."/>
            <person name="Henrissat B."/>
            <person name="Grigoriev I.V."/>
            <person name="Hibbett D.S."/>
            <person name="Martin F."/>
        </authorList>
    </citation>
    <scope>NUCLEOTIDE SEQUENCE [LARGE SCALE GENOMIC DNA]</scope>
    <source>
        <strain evidence="2">LaAM-08-1</strain>
    </source>
</reference>
<evidence type="ECO:0000313" key="1">
    <source>
        <dbReference type="EMBL" id="KIJ99494.1"/>
    </source>
</evidence>
<protein>
    <submittedName>
        <fullName evidence="1">Uncharacterized protein</fullName>
    </submittedName>
</protein>
<gene>
    <name evidence="1" type="ORF">K443DRAFT_123205</name>
</gene>
<dbReference type="AlphaFoldDB" id="A0A0C9WP02"/>
<dbReference type="Proteomes" id="UP000054477">
    <property type="component" value="Unassembled WGS sequence"/>
</dbReference>
<name>A0A0C9WP02_9AGAR</name>
<dbReference type="EMBL" id="KN838646">
    <property type="protein sequence ID" value="KIJ99494.1"/>
    <property type="molecule type" value="Genomic_DNA"/>
</dbReference>
<accession>A0A0C9WP02</accession>
<proteinExistence type="predicted"/>
<reference evidence="1 2" key="1">
    <citation type="submission" date="2014-04" db="EMBL/GenBank/DDBJ databases">
        <authorList>
            <consortium name="DOE Joint Genome Institute"/>
            <person name="Kuo A."/>
            <person name="Kohler A."/>
            <person name="Nagy L.G."/>
            <person name="Floudas D."/>
            <person name="Copeland A."/>
            <person name="Barry K.W."/>
            <person name="Cichocki N."/>
            <person name="Veneault-Fourrey C."/>
            <person name="LaButti K."/>
            <person name="Lindquist E.A."/>
            <person name="Lipzen A."/>
            <person name="Lundell T."/>
            <person name="Morin E."/>
            <person name="Murat C."/>
            <person name="Sun H."/>
            <person name="Tunlid A."/>
            <person name="Henrissat B."/>
            <person name="Grigoriev I.V."/>
            <person name="Hibbett D.S."/>
            <person name="Martin F."/>
            <person name="Nordberg H.P."/>
            <person name="Cantor M.N."/>
            <person name="Hua S.X."/>
        </authorList>
    </citation>
    <scope>NUCLEOTIDE SEQUENCE [LARGE SCALE GENOMIC DNA]</scope>
    <source>
        <strain evidence="1 2">LaAM-08-1</strain>
    </source>
</reference>